<evidence type="ECO:0000256" key="1">
    <source>
        <dbReference type="ARBA" id="ARBA00004127"/>
    </source>
</evidence>
<feature type="transmembrane region" description="Helical" evidence="7">
    <location>
        <begin position="98"/>
        <end position="121"/>
    </location>
</feature>
<keyword evidence="11" id="KW-1185">Reference proteome</keyword>
<keyword evidence="5 7" id="KW-0472">Membrane</keyword>
<feature type="domain" description="Mechanosensitive ion channel MscS" evidence="8">
    <location>
        <begin position="191"/>
        <end position="257"/>
    </location>
</feature>
<dbReference type="PANTHER" id="PTHR30566:SF25">
    <property type="entry name" value="INNER MEMBRANE PROTEIN"/>
    <property type="match status" value="1"/>
</dbReference>
<accession>A0A1B1UDM1</accession>
<dbReference type="Pfam" id="PF21082">
    <property type="entry name" value="MS_channel_3rd"/>
    <property type="match status" value="1"/>
</dbReference>
<comment type="similarity">
    <text evidence="2">Belongs to the MscS (TC 1.A.23) family.</text>
</comment>
<dbReference type="PANTHER" id="PTHR30566">
    <property type="entry name" value="YNAI-RELATED MECHANOSENSITIVE ION CHANNEL"/>
    <property type="match status" value="1"/>
</dbReference>
<evidence type="ECO:0000256" key="6">
    <source>
        <dbReference type="SAM" id="MobiDB-lite"/>
    </source>
</evidence>
<proteinExistence type="inferred from homology"/>
<dbReference type="OrthoDB" id="9792218at2"/>
<feature type="transmembrane region" description="Helical" evidence="7">
    <location>
        <begin position="142"/>
        <end position="163"/>
    </location>
</feature>
<dbReference type="InterPro" id="IPR049278">
    <property type="entry name" value="MS_channel_C"/>
</dbReference>
<evidence type="ECO:0000256" key="3">
    <source>
        <dbReference type="ARBA" id="ARBA00022692"/>
    </source>
</evidence>
<sequence>MQDWISSVATAISPMPVWIIVVATLLVAVVAGLLLHRLLFLTIGKWLRNTEHYVWLLVLEKLRAPSALAAVIFFTTSLLQLTPISGALAALLARVLQIALIALLTWIAIVVTEIFGSVYLRRLQVDVEDNLLARKHATQARILKRAAVTVIAVIGTAFVLMSFDAVRQYGVSLFASAGVAGLAVGLAARPLLSNLIAGVQIAMTQPIRIQDVIIVEGEYGTVEEITSTCVVVQLWDWRRMVLPLNYFIEKPFQNWTRENSSIIGAITFNVDYSTDVAAIRSKLNEIVAENPRWDRRIVNLQVTDATADTIQLRALVSAATSAAAWDLRCEVREDLIEFVNTKMPECLPRRRQQLVDREAAAPPLPPADNVEARQPEKAGLVGSRSRSQVAGQRIPRSASKGKS</sequence>
<comment type="subcellular location">
    <subcellularLocation>
        <location evidence="1">Endomembrane system</location>
        <topology evidence="1">Multi-pass membrane protein</topology>
    </subcellularLocation>
</comment>
<feature type="transmembrane region" description="Helical" evidence="7">
    <location>
        <begin position="67"/>
        <end position="92"/>
    </location>
</feature>
<evidence type="ECO:0000256" key="7">
    <source>
        <dbReference type="SAM" id="Phobius"/>
    </source>
</evidence>
<name>A0A1B1UDM1_9BRAD</name>
<dbReference type="SUPFAM" id="SSF50182">
    <property type="entry name" value="Sm-like ribonucleoproteins"/>
    <property type="match status" value="1"/>
</dbReference>
<dbReference type="Gene3D" id="2.30.30.60">
    <property type="match status" value="1"/>
</dbReference>
<dbReference type="KEGG" id="bic:LMTR13_12385"/>
<dbReference type="Gene3D" id="1.10.287.1260">
    <property type="match status" value="1"/>
</dbReference>
<dbReference type="GO" id="GO:0008381">
    <property type="term" value="F:mechanosensitive monoatomic ion channel activity"/>
    <property type="evidence" value="ECO:0007669"/>
    <property type="project" value="UniProtKB-ARBA"/>
</dbReference>
<dbReference type="AlphaFoldDB" id="A0A1B1UDM1"/>
<feature type="region of interest" description="Disordered" evidence="6">
    <location>
        <begin position="358"/>
        <end position="403"/>
    </location>
</feature>
<dbReference type="InterPro" id="IPR010920">
    <property type="entry name" value="LSM_dom_sf"/>
</dbReference>
<feature type="transmembrane region" description="Helical" evidence="7">
    <location>
        <begin position="169"/>
        <end position="188"/>
    </location>
</feature>
<evidence type="ECO:0000256" key="4">
    <source>
        <dbReference type="ARBA" id="ARBA00022989"/>
    </source>
</evidence>
<dbReference type="EMBL" id="CP016428">
    <property type="protein sequence ID" value="ANW00853.1"/>
    <property type="molecule type" value="Genomic_DNA"/>
</dbReference>
<gene>
    <name evidence="10" type="ORF">LMTR13_12385</name>
</gene>
<dbReference type="Proteomes" id="UP000092839">
    <property type="component" value="Chromosome"/>
</dbReference>
<evidence type="ECO:0000313" key="10">
    <source>
        <dbReference type="EMBL" id="ANW00853.1"/>
    </source>
</evidence>
<protein>
    <submittedName>
        <fullName evidence="10">Mechanosensitive ion channel protein MscS</fullName>
    </submittedName>
</protein>
<keyword evidence="4 7" id="KW-1133">Transmembrane helix</keyword>
<evidence type="ECO:0000256" key="2">
    <source>
        <dbReference type="ARBA" id="ARBA00008017"/>
    </source>
</evidence>
<dbReference type="STRING" id="1274631.LMTR13_12385"/>
<dbReference type="GO" id="GO:0012505">
    <property type="term" value="C:endomembrane system"/>
    <property type="evidence" value="ECO:0007669"/>
    <property type="project" value="UniProtKB-SubCell"/>
</dbReference>
<dbReference type="GO" id="GO:0016020">
    <property type="term" value="C:membrane"/>
    <property type="evidence" value="ECO:0007669"/>
    <property type="project" value="InterPro"/>
</dbReference>
<dbReference type="InterPro" id="IPR023408">
    <property type="entry name" value="MscS_beta-dom_sf"/>
</dbReference>
<evidence type="ECO:0000259" key="8">
    <source>
        <dbReference type="Pfam" id="PF00924"/>
    </source>
</evidence>
<dbReference type="InterPro" id="IPR006685">
    <property type="entry name" value="MscS_channel_2nd"/>
</dbReference>
<reference evidence="10 11" key="1">
    <citation type="submission" date="2016-07" db="EMBL/GenBank/DDBJ databases">
        <title>Complete genome sequence of Bradyrhizobium icense LMTR 13T, a potential inoculant strain isolated from lima bean (Phaseolus lunatus) in Peru.</title>
        <authorList>
            <person name="Ormeno-Orrillo E."/>
            <person name="Duran D."/>
            <person name="Rogel M.A."/>
            <person name="Rey L."/>
            <person name="Imperial J."/>
            <person name="Ruiz-Argueso T."/>
            <person name="Martinez-Romero E."/>
        </authorList>
    </citation>
    <scope>NUCLEOTIDE SEQUENCE [LARGE SCALE GENOMIC DNA]</scope>
    <source>
        <strain evidence="10 11">LMTR 13</strain>
    </source>
</reference>
<feature type="domain" description="Mechanosensitive ion channel MscS C-terminal" evidence="9">
    <location>
        <begin position="266"/>
        <end position="335"/>
    </location>
</feature>
<organism evidence="10 11">
    <name type="scientific">Bradyrhizobium icense</name>
    <dbReference type="NCBI Taxonomy" id="1274631"/>
    <lineage>
        <taxon>Bacteria</taxon>
        <taxon>Pseudomonadati</taxon>
        <taxon>Pseudomonadota</taxon>
        <taxon>Alphaproteobacteria</taxon>
        <taxon>Hyphomicrobiales</taxon>
        <taxon>Nitrobacteraceae</taxon>
        <taxon>Bradyrhizobium</taxon>
    </lineage>
</organism>
<dbReference type="Pfam" id="PF00924">
    <property type="entry name" value="MS_channel_2nd"/>
    <property type="match status" value="1"/>
</dbReference>
<evidence type="ECO:0000313" key="11">
    <source>
        <dbReference type="Proteomes" id="UP000092839"/>
    </source>
</evidence>
<feature type="transmembrane region" description="Helical" evidence="7">
    <location>
        <begin position="15"/>
        <end position="35"/>
    </location>
</feature>
<evidence type="ECO:0000256" key="5">
    <source>
        <dbReference type="ARBA" id="ARBA00023136"/>
    </source>
</evidence>
<keyword evidence="3 7" id="KW-0812">Transmembrane</keyword>
<evidence type="ECO:0000259" key="9">
    <source>
        <dbReference type="Pfam" id="PF21082"/>
    </source>
</evidence>